<evidence type="ECO:0000313" key="1">
    <source>
        <dbReference type="EMBL" id="MFL4471516.1"/>
    </source>
</evidence>
<name>A0ABW8UWT6_9RHOB</name>
<keyword evidence="2" id="KW-1185">Reference proteome</keyword>
<dbReference type="RefSeq" id="WP_407593359.1">
    <property type="nucleotide sequence ID" value="NZ_JBHDIY010000002.1"/>
</dbReference>
<sequence length="114" mass="12618">MTLITPGLEEARTDELLLSVHDSLSDLRREFQTLKERVEAGEDVKDTELRSKGSNLSNVLVSCQKLETTLAEVRQKRSRIAQGGYALDLDAAGVEVRCALGRLRTCASSRRVSE</sequence>
<organism evidence="1 2">
    <name type="scientific">Tateyamaria armeniaca</name>
    <dbReference type="NCBI Taxonomy" id="2518930"/>
    <lineage>
        <taxon>Bacteria</taxon>
        <taxon>Pseudomonadati</taxon>
        <taxon>Pseudomonadota</taxon>
        <taxon>Alphaproteobacteria</taxon>
        <taxon>Rhodobacterales</taxon>
        <taxon>Roseobacteraceae</taxon>
        <taxon>Tateyamaria</taxon>
    </lineage>
</organism>
<comment type="caution">
    <text evidence="1">The sequence shown here is derived from an EMBL/GenBank/DDBJ whole genome shotgun (WGS) entry which is preliminary data.</text>
</comment>
<evidence type="ECO:0000313" key="2">
    <source>
        <dbReference type="Proteomes" id="UP001627408"/>
    </source>
</evidence>
<gene>
    <name evidence="1" type="ORF">ACERZ8_17135</name>
</gene>
<proteinExistence type="predicted"/>
<reference evidence="1 2" key="1">
    <citation type="submission" date="2024-08" db="EMBL/GenBank/DDBJ databases">
        <title>Tateyamaria sp. nov., isolated from marine algae.</title>
        <authorList>
            <person name="Choi B.J."/>
            <person name="Kim J.M."/>
            <person name="Lee J.K."/>
            <person name="Choi D.G."/>
            <person name="Bayburt H."/>
            <person name="Baek J.H."/>
            <person name="Han D.M."/>
            <person name="Jeon C.O."/>
        </authorList>
    </citation>
    <scope>NUCLEOTIDE SEQUENCE [LARGE SCALE GENOMIC DNA]</scope>
    <source>
        <strain evidence="1 2">KMU-156</strain>
    </source>
</reference>
<accession>A0ABW8UWT6</accession>
<dbReference type="Proteomes" id="UP001627408">
    <property type="component" value="Unassembled WGS sequence"/>
</dbReference>
<protein>
    <submittedName>
        <fullName evidence="1">Uncharacterized protein</fullName>
    </submittedName>
</protein>
<dbReference type="EMBL" id="JBHDIY010000002">
    <property type="protein sequence ID" value="MFL4471516.1"/>
    <property type="molecule type" value="Genomic_DNA"/>
</dbReference>